<evidence type="ECO:0000313" key="3">
    <source>
        <dbReference type="Proteomes" id="UP000182762"/>
    </source>
</evidence>
<comment type="caution">
    <text evidence="2">The sequence shown here is derived from an EMBL/GenBank/DDBJ whole genome shotgun (WGS) entry which is preliminary data.</text>
</comment>
<evidence type="ECO:0008006" key="4">
    <source>
        <dbReference type="Google" id="ProtNLM"/>
    </source>
</evidence>
<sequence>MGRLLFLFFIALLGIILRYIILGEFEWEHIVIVSFFLVGAFFLLIFIKWRVSLDEKYIPAQSEKKLWTTRIGERHSKGRKMLYFGETKRGEYRRYYAKWWHKIIVDILEGDGQWYMNLAVKWEDGDEIRFIDQTEKVWKLNWGWKIIQDSKEIGMIKTDFSLKNSAKLKEKFCLHYNGSLYEFYSSSIGSNIKVKKGGEMVAEGGQCEFLKNRYYFDVKEKFQHHENLLVMTYLLFNYVHKQ</sequence>
<dbReference type="GeneID" id="93710273"/>
<gene>
    <name evidence="2" type="ORF">SAMN02745910_01572</name>
</gene>
<feature type="transmembrane region" description="Helical" evidence="1">
    <location>
        <begin position="28"/>
        <end position="47"/>
    </location>
</feature>
<evidence type="ECO:0000313" key="2">
    <source>
        <dbReference type="EMBL" id="SFQ47786.1"/>
    </source>
</evidence>
<keyword evidence="1" id="KW-0812">Transmembrane</keyword>
<keyword evidence="1" id="KW-1133">Transmembrane helix</keyword>
<reference evidence="2 3" key="1">
    <citation type="submission" date="2016-10" db="EMBL/GenBank/DDBJ databases">
        <authorList>
            <person name="Varghese N."/>
            <person name="Submissions S."/>
        </authorList>
    </citation>
    <scope>NUCLEOTIDE SEQUENCE [LARGE SCALE GENOMIC DNA]</scope>
    <source>
        <strain evidence="2 3">DSM 13796</strain>
    </source>
</reference>
<organism evidence="2 3">
    <name type="scientific">Priestia endophytica DSM 13796</name>
    <dbReference type="NCBI Taxonomy" id="1121089"/>
    <lineage>
        <taxon>Bacteria</taxon>
        <taxon>Bacillati</taxon>
        <taxon>Bacillota</taxon>
        <taxon>Bacilli</taxon>
        <taxon>Bacillales</taxon>
        <taxon>Bacillaceae</taxon>
        <taxon>Priestia</taxon>
    </lineage>
</organism>
<protein>
    <recommendedName>
        <fullName evidence="4">DUF4178 domain-containing protein</fullName>
    </recommendedName>
</protein>
<evidence type="ECO:0000256" key="1">
    <source>
        <dbReference type="SAM" id="Phobius"/>
    </source>
</evidence>
<keyword evidence="1" id="KW-0472">Membrane</keyword>
<dbReference type="Proteomes" id="UP000182762">
    <property type="component" value="Unassembled WGS sequence"/>
</dbReference>
<proteinExistence type="predicted"/>
<name>A0A1I5YU96_9BACI</name>
<dbReference type="EMBL" id="FOXX01000003">
    <property type="protein sequence ID" value="SFQ47786.1"/>
    <property type="molecule type" value="Genomic_DNA"/>
</dbReference>
<keyword evidence="3" id="KW-1185">Reference proteome</keyword>
<dbReference type="RefSeq" id="WP_061805197.1">
    <property type="nucleotide sequence ID" value="NZ_FOXX01000003.1"/>
</dbReference>
<accession>A0A1I5YU96</accession>